<evidence type="ECO:0000313" key="3">
    <source>
        <dbReference type="Proteomes" id="UP001430953"/>
    </source>
</evidence>
<dbReference type="Proteomes" id="UP001430953">
    <property type="component" value="Unassembled WGS sequence"/>
</dbReference>
<gene>
    <name evidence="2" type="ORF">PUN28_000099</name>
</gene>
<feature type="region of interest" description="Disordered" evidence="1">
    <location>
        <begin position="34"/>
        <end position="72"/>
    </location>
</feature>
<comment type="caution">
    <text evidence="2">The sequence shown here is derived from an EMBL/GenBank/DDBJ whole genome shotgun (WGS) entry which is preliminary data.</text>
</comment>
<dbReference type="EMBL" id="JADYXP020000001">
    <property type="protein sequence ID" value="KAL0132090.1"/>
    <property type="molecule type" value="Genomic_DNA"/>
</dbReference>
<name>A0AAW2GXQ2_9HYME</name>
<reference evidence="2 3" key="1">
    <citation type="submission" date="2023-03" db="EMBL/GenBank/DDBJ databases">
        <title>High recombination rates correlate with genetic variation in Cardiocondyla obscurior ants.</title>
        <authorList>
            <person name="Errbii M."/>
        </authorList>
    </citation>
    <scope>NUCLEOTIDE SEQUENCE [LARGE SCALE GENOMIC DNA]</scope>
    <source>
        <strain evidence="2">Alpha-2009</strain>
        <tissue evidence="2">Whole body</tissue>
    </source>
</reference>
<keyword evidence="3" id="KW-1185">Reference proteome</keyword>
<organism evidence="2 3">
    <name type="scientific">Cardiocondyla obscurior</name>
    <dbReference type="NCBI Taxonomy" id="286306"/>
    <lineage>
        <taxon>Eukaryota</taxon>
        <taxon>Metazoa</taxon>
        <taxon>Ecdysozoa</taxon>
        <taxon>Arthropoda</taxon>
        <taxon>Hexapoda</taxon>
        <taxon>Insecta</taxon>
        <taxon>Pterygota</taxon>
        <taxon>Neoptera</taxon>
        <taxon>Endopterygota</taxon>
        <taxon>Hymenoptera</taxon>
        <taxon>Apocrita</taxon>
        <taxon>Aculeata</taxon>
        <taxon>Formicoidea</taxon>
        <taxon>Formicidae</taxon>
        <taxon>Myrmicinae</taxon>
        <taxon>Cardiocondyla</taxon>
    </lineage>
</organism>
<sequence length="101" mass="12015">MWSIVTRAFRHRKVTKRELTSKFRKVSRICAVRRRRKSTESTKNLGRTTVEKTPYRHYISTGTPDDNPHADSASTWHGHRFVIHAFKLTGKTDRYNRQNRM</sequence>
<protein>
    <submittedName>
        <fullName evidence="2">Uncharacterized protein</fullName>
    </submittedName>
</protein>
<accession>A0AAW2GXQ2</accession>
<proteinExistence type="predicted"/>
<dbReference type="AlphaFoldDB" id="A0AAW2GXQ2"/>
<evidence type="ECO:0000313" key="2">
    <source>
        <dbReference type="EMBL" id="KAL0132090.1"/>
    </source>
</evidence>
<evidence type="ECO:0000256" key="1">
    <source>
        <dbReference type="SAM" id="MobiDB-lite"/>
    </source>
</evidence>